<dbReference type="PANTHER" id="PTHR47977">
    <property type="entry name" value="RAS-RELATED PROTEIN RAB"/>
    <property type="match status" value="1"/>
</dbReference>
<dbReference type="OrthoDB" id="9989112at2759"/>
<accession>A0A1X7UV18</accession>
<dbReference type="NCBIfam" id="TIGR00231">
    <property type="entry name" value="small_GTP"/>
    <property type="match status" value="1"/>
</dbReference>
<dbReference type="SMART" id="SM00173">
    <property type="entry name" value="RAS"/>
    <property type="match status" value="1"/>
</dbReference>
<dbReference type="Gene3D" id="3.40.50.300">
    <property type="entry name" value="P-loop containing nucleotide triphosphate hydrolases"/>
    <property type="match status" value="1"/>
</dbReference>
<dbReference type="eggNOG" id="KOG0092">
    <property type="taxonomic scope" value="Eukaryota"/>
</dbReference>
<protein>
    <submittedName>
        <fullName evidence="3">Uncharacterized protein</fullName>
    </submittedName>
</protein>
<dbReference type="InterPro" id="IPR001806">
    <property type="entry name" value="Small_GTPase"/>
</dbReference>
<dbReference type="InterPro" id="IPR005225">
    <property type="entry name" value="Small_GTP-bd"/>
</dbReference>
<evidence type="ECO:0000313" key="3">
    <source>
        <dbReference type="EnsemblMetazoa" id="Aqu2.1.31825_001"/>
    </source>
</evidence>
<proteinExistence type="predicted"/>
<dbReference type="CDD" id="cd00154">
    <property type="entry name" value="Rab"/>
    <property type="match status" value="1"/>
</dbReference>
<keyword evidence="2" id="KW-0342">GTP-binding</keyword>
<sequence length="239" mass="27554">MASAGGAMQLKVLFVGDVDVGKTSIFELYRTHEVAKSPKHTMDPVIKSFNIVTMTPHTTVELHLYDTGGQERYKTLTKQFFRDADIALLVFSITDGDSFRHIEQDWRQEVLNHNEKDVMMILIGNKDDLHEERINPKSTSRQYAEIHHMKFVEMSANRRDDYDKVDSVIREATTEIVRQRRNTMSGPVQQEDERIVLDEPVHDGLVQQQEQKRSRCPPKTCRQVTFLLVSDAIVHSRCG</sequence>
<dbReference type="EnsemblMetazoa" id="Aqu2.1.31825_001">
    <property type="protein sequence ID" value="Aqu2.1.31825_001"/>
    <property type="gene ID" value="Aqu2.1.31825"/>
</dbReference>
<dbReference type="SMART" id="SM00174">
    <property type="entry name" value="RHO"/>
    <property type="match status" value="1"/>
</dbReference>
<dbReference type="Pfam" id="PF00071">
    <property type="entry name" value="Ras"/>
    <property type="match status" value="1"/>
</dbReference>
<dbReference type="PROSITE" id="PS51421">
    <property type="entry name" value="RAS"/>
    <property type="match status" value="1"/>
</dbReference>
<name>A0A1X7UV18_AMPQE</name>
<dbReference type="PRINTS" id="PR00449">
    <property type="entry name" value="RASTRNSFRMNG"/>
</dbReference>
<reference evidence="3" key="1">
    <citation type="submission" date="2017-05" db="UniProtKB">
        <authorList>
            <consortium name="EnsemblMetazoa"/>
        </authorList>
    </citation>
    <scope>IDENTIFICATION</scope>
</reference>
<dbReference type="FunFam" id="3.40.50.300:FF:001447">
    <property type="entry name" value="Ras-related protein Rab-1B"/>
    <property type="match status" value="1"/>
</dbReference>
<dbReference type="InParanoid" id="A0A1X7UV18"/>
<dbReference type="STRING" id="400682.A0A1X7UV18"/>
<evidence type="ECO:0000256" key="2">
    <source>
        <dbReference type="ARBA" id="ARBA00023134"/>
    </source>
</evidence>
<dbReference type="InterPro" id="IPR050227">
    <property type="entry name" value="Rab"/>
</dbReference>
<dbReference type="GO" id="GO:0005525">
    <property type="term" value="F:GTP binding"/>
    <property type="evidence" value="ECO:0007669"/>
    <property type="project" value="UniProtKB-KW"/>
</dbReference>
<dbReference type="PROSITE" id="PS51419">
    <property type="entry name" value="RAB"/>
    <property type="match status" value="1"/>
</dbReference>
<dbReference type="SMART" id="SM00175">
    <property type="entry name" value="RAB"/>
    <property type="match status" value="1"/>
</dbReference>
<dbReference type="InterPro" id="IPR027417">
    <property type="entry name" value="P-loop_NTPase"/>
</dbReference>
<evidence type="ECO:0000256" key="1">
    <source>
        <dbReference type="ARBA" id="ARBA00022741"/>
    </source>
</evidence>
<dbReference type="SUPFAM" id="SSF52540">
    <property type="entry name" value="P-loop containing nucleoside triphosphate hydrolases"/>
    <property type="match status" value="1"/>
</dbReference>
<dbReference type="GO" id="GO:0003924">
    <property type="term" value="F:GTPase activity"/>
    <property type="evidence" value="ECO:0007669"/>
    <property type="project" value="InterPro"/>
</dbReference>
<organism evidence="3">
    <name type="scientific">Amphimedon queenslandica</name>
    <name type="common">Sponge</name>
    <dbReference type="NCBI Taxonomy" id="400682"/>
    <lineage>
        <taxon>Eukaryota</taxon>
        <taxon>Metazoa</taxon>
        <taxon>Porifera</taxon>
        <taxon>Demospongiae</taxon>
        <taxon>Heteroscleromorpha</taxon>
        <taxon>Haplosclerida</taxon>
        <taxon>Niphatidae</taxon>
        <taxon>Amphimedon</taxon>
    </lineage>
</organism>
<keyword evidence="1" id="KW-0547">Nucleotide-binding</keyword>
<dbReference type="AlphaFoldDB" id="A0A1X7UV18"/>